<proteinExistence type="inferred from homology"/>
<dbReference type="InterPro" id="IPR000515">
    <property type="entry name" value="MetI-like"/>
</dbReference>
<dbReference type="InterPro" id="IPR043429">
    <property type="entry name" value="ArtM/GltK/GlnP/TcyL/YhdX-like"/>
</dbReference>
<organism evidence="11 12">
    <name type="scientific">Nocardioides acrostichi</name>
    <dbReference type="NCBI Taxonomy" id="2784339"/>
    <lineage>
        <taxon>Bacteria</taxon>
        <taxon>Bacillati</taxon>
        <taxon>Actinomycetota</taxon>
        <taxon>Actinomycetes</taxon>
        <taxon>Propionibacteriales</taxon>
        <taxon>Nocardioidaceae</taxon>
        <taxon>Nocardioides</taxon>
    </lineage>
</organism>
<feature type="transmembrane region" description="Helical" evidence="9">
    <location>
        <begin position="51"/>
        <end position="74"/>
    </location>
</feature>
<dbReference type="RefSeq" id="WP_194502921.1">
    <property type="nucleotide sequence ID" value="NZ_JADIVZ010000003.1"/>
</dbReference>
<comment type="similarity">
    <text evidence="2">Belongs to the binding-protein-dependent transport system permease family. HisMQ subfamily.</text>
</comment>
<dbReference type="InterPro" id="IPR010065">
    <property type="entry name" value="AA_ABC_transptr_permease_3TM"/>
</dbReference>
<dbReference type="AlphaFoldDB" id="A0A930YCP6"/>
<keyword evidence="4" id="KW-1003">Cell membrane</keyword>
<dbReference type="Gene3D" id="1.10.3720.10">
    <property type="entry name" value="MetI-like"/>
    <property type="match status" value="1"/>
</dbReference>
<dbReference type="PANTHER" id="PTHR30614">
    <property type="entry name" value="MEMBRANE COMPONENT OF AMINO ACID ABC TRANSPORTER"/>
    <property type="match status" value="1"/>
</dbReference>
<sequence>MEAVFSNFDEVLKAFGLTIGLFVVSGIGSLVFGALLAVFRVGPVAIMRRAALVYVSIFRNTPLLMIFIFIAVALPKLGYNFRFIGDVEVGGVSASPFFFRACLALTLYTSAFVCEAFRSGINTVPLGQAEAARAIGLTFGQSMTQVVMPQALRAVIPPLTSVQIALLKNTSVAAAFGITEAVANMRALSNENTSQTAMIFLLVAVGYIIIVEVVSLASYGLERKVKVAAR</sequence>
<evidence type="ECO:0000256" key="6">
    <source>
        <dbReference type="ARBA" id="ARBA00022970"/>
    </source>
</evidence>
<evidence type="ECO:0000256" key="7">
    <source>
        <dbReference type="ARBA" id="ARBA00022989"/>
    </source>
</evidence>
<dbReference type="PROSITE" id="PS50928">
    <property type="entry name" value="ABC_TM1"/>
    <property type="match status" value="1"/>
</dbReference>
<evidence type="ECO:0000313" key="11">
    <source>
        <dbReference type="EMBL" id="MBF4161649.1"/>
    </source>
</evidence>
<evidence type="ECO:0000256" key="2">
    <source>
        <dbReference type="ARBA" id="ARBA00010072"/>
    </source>
</evidence>
<reference evidence="11" key="1">
    <citation type="submission" date="2020-11" db="EMBL/GenBank/DDBJ databases">
        <title>Nocardioides sp. CBS4Y-1, whole genome shotgun sequence.</title>
        <authorList>
            <person name="Tuo L."/>
        </authorList>
    </citation>
    <scope>NUCLEOTIDE SEQUENCE</scope>
    <source>
        <strain evidence="11">CBS4Y-1</strain>
    </source>
</reference>
<dbReference type="GO" id="GO:0006865">
    <property type="term" value="P:amino acid transport"/>
    <property type="evidence" value="ECO:0007669"/>
    <property type="project" value="UniProtKB-KW"/>
</dbReference>
<evidence type="ECO:0000256" key="1">
    <source>
        <dbReference type="ARBA" id="ARBA00004651"/>
    </source>
</evidence>
<keyword evidence="5 9" id="KW-0812">Transmembrane</keyword>
<gene>
    <name evidence="11" type="ORF">ISG29_08095</name>
</gene>
<dbReference type="GO" id="GO:0022857">
    <property type="term" value="F:transmembrane transporter activity"/>
    <property type="evidence" value="ECO:0007669"/>
    <property type="project" value="InterPro"/>
</dbReference>
<dbReference type="CDD" id="cd06261">
    <property type="entry name" value="TM_PBP2"/>
    <property type="match status" value="1"/>
</dbReference>
<keyword evidence="8 9" id="KW-0472">Membrane</keyword>
<dbReference type="SUPFAM" id="SSF161098">
    <property type="entry name" value="MetI-like"/>
    <property type="match status" value="1"/>
</dbReference>
<evidence type="ECO:0000256" key="8">
    <source>
        <dbReference type="ARBA" id="ARBA00023136"/>
    </source>
</evidence>
<evidence type="ECO:0000256" key="3">
    <source>
        <dbReference type="ARBA" id="ARBA00022448"/>
    </source>
</evidence>
<keyword evidence="7 9" id="KW-1133">Transmembrane helix</keyword>
<evidence type="ECO:0000256" key="5">
    <source>
        <dbReference type="ARBA" id="ARBA00022692"/>
    </source>
</evidence>
<keyword evidence="3 9" id="KW-0813">Transport</keyword>
<dbReference type="InterPro" id="IPR035906">
    <property type="entry name" value="MetI-like_sf"/>
</dbReference>
<evidence type="ECO:0000313" key="12">
    <source>
        <dbReference type="Proteomes" id="UP000656804"/>
    </source>
</evidence>
<comment type="caution">
    <text evidence="11">The sequence shown here is derived from an EMBL/GenBank/DDBJ whole genome shotgun (WGS) entry which is preliminary data.</text>
</comment>
<keyword evidence="12" id="KW-1185">Reference proteome</keyword>
<evidence type="ECO:0000256" key="9">
    <source>
        <dbReference type="RuleBase" id="RU363032"/>
    </source>
</evidence>
<dbReference type="PANTHER" id="PTHR30614:SF37">
    <property type="entry name" value="AMINO-ACID ABC TRANSPORTER PERMEASE PROTEIN YHDX-RELATED"/>
    <property type="match status" value="1"/>
</dbReference>
<dbReference type="Proteomes" id="UP000656804">
    <property type="component" value="Unassembled WGS sequence"/>
</dbReference>
<feature type="transmembrane region" description="Helical" evidence="9">
    <location>
        <begin position="197"/>
        <end position="221"/>
    </location>
</feature>
<dbReference type="Pfam" id="PF00528">
    <property type="entry name" value="BPD_transp_1"/>
    <property type="match status" value="1"/>
</dbReference>
<comment type="subcellular location">
    <subcellularLocation>
        <location evidence="1 9">Cell membrane</location>
        <topology evidence="1 9">Multi-pass membrane protein</topology>
    </subcellularLocation>
</comment>
<dbReference type="EMBL" id="JADIVZ010000003">
    <property type="protein sequence ID" value="MBF4161649.1"/>
    <property type="molecule type" value="Genomic_DNA"/>
</dbReference>
<feature type="transmembrane region" description="Helical" evidence="9">
    <location>
        <begin position="14"/>
        <end position="39"/>
    </location>
</feature>
<evidence type="ECO:0000256" key="4">
    <source>
        <dbReference type="ARBA" id="ARBA00022475"/>
    </source>
</evidence>
<protein>
    <submittedName>
        <fullName evidence="11">Amino acid ABC transporter permease</fullName>
    </submittedName>
</protein>
<accession>A0A930YCP6</accession>
<dbReference type="GO" id="GO:0043190">
    <property type="term" value="C:ATP-binding cassette (ABC) transporter complex"/>
    <property type="evidence" value="ECO:0007669"/>
    <property type="project" value="InterPro"/>
</dbReference>
<keyword evidence="6" id="KW-0029">Amino-acid transport</keyword>
<feature type="domain" description="ABC transmembrane type-1" evidence="10">
    <location>
        <begin position="15"/>
        <end position="211"/>
    </location>
</feature>
<evidence type="ECO:0000259" key="10">
    <source>
        <dbReference type="PROSITE" id="PS50928"/>
    </source>
</evidence>
<dbReference type="NCBIfam" id="TIGR01726">
    <property type="entry name" value="HEQRo_perm_3TM"/>
    <property type="match status" value="1"/>
</dbReference>
<name>A0A930YCP6_9ACTN</name>